<keyword evidence="1" id="KW-0732">Signal</keyword>
<evidence type="ECO:0000256" key="1">
    <source>
        <dbReference type="SAM" id="SignalP"/>
    </source>
</evidence>
<dbReference type="AlphaFoldDB" id="A0A6M2DWX9"/>
<dbReference type="Gene3D" id="2.20.20.150">
    <property type="match status" value="1"/>
</dbReference>
<dbReference type="Pfam" id="PF11581">
    <property type="entry name" value="Argos"/>
    <property type="match status" value="1"/>
</dbReference>
<dbReference type="EMBL" id="GIIL01006847">
    <property type="protein sequence ID" value="NOV50573.1"/>
    <property type="molecule type" value="Transcribed_RNA"/>
</dbReference>
<accession>A0A6M2DWX9</accession>
<feature type="chain" id="PRO_5027059934" evidence="1">
    <location>
        <begin position="30"/>
        <end position="280"/>
    </location>
</feature>
<reference evidence="2" key="1">
    <citation type="submission" date="2020-03" db="EMBL/GenBank/DDBJ databases">
        <title>Transcriptomic Profiling of the Digestive Tract of the Rat Flea, Xenopsylla cheopis, Following Blood Feeding and Infection with Yersinia pestis.</title>
        <authorList>
            <person name="Bland D.M."/>
            <person name="Martens C.A."/>
            <person name="Virtaneva K."/>
            <person name="Kanakabandi K."/>
            <person name="Long D."/>
            <person name="Rosenke R."/>
            <person name="Saturday G.A."/>
            <person name="Hoyt F.H."/>
            <person name="Bruno D.P."/>
            <person name="Ribeiro J.M.C."/>
            <person name="Hinnebusch J."/>
        </authorList>
    </citation>
    <scope>NUCLEOTIDE SEQUENCE</scope>
</reference>
<name>A0A6M2DWX9_XENCH</name>
<feature type="signal peptide" evidence="1">
    <location>
        <begin position="1"/>
        <end position="29"/>
    </location>
</feature>
<proteinExistence type="predicted"/>
<evidence type="ECO:0000313" key="2">
    <source>
        <dbReference type="EMBL" id="NOV50573.1"/>
    </source>
</evidence>
<protein>
    <submittedName>
        <fullName evidence="2">Putative antagonist of egfr signaling</fullName>
    </submittedName>
</protein>
<sequence length="280" mass="31989">MAYQNCLMGVSLLTVILLEGLLLLKEANGSRLPMEVLTHRPEHIPLHARAHHYEHRPHKLHSIVDHGPLRVLYQVGRSEADLPECRPRAVCNKVDLYDSGAPWIERQCRCVTPDGGEATCPSTANADDGHTLVDKTRHYKLCEPIKRLPKCRYFRDTTWTLTTLPEANATEQIVNCHCLHNAVTYLIKRQAHKTANGQMSYQYSFACSPQSKLRCQRKEPCRLFTVRKRQEFLEEVNSSTLCQCPRDHHCPRHHTDPGSISGKSYTEESIRTYSGYCMPS</sequence>
<organism evidence="2">
    <name type="scientific">Xenopsylla cheopis</name>
    <name type="common">Oriental rat flea</name>
    <name type="synonym">Pulex cheopis</name>
    <dbReference type="NCBI Taxonomy" id="163159"/>
    <lineage>
        <taxon>Eukaryota</taxon>
        <taxon>Metazoa</taxon>
        <taxon>Ecdysozoa</taxon>
        <taxon>Arthropoda</taxon>
        <taxon>Hexapoda</taxon>
        <taxon>Insecta</taxon>
        <taxon>Pterygota</taxon>
        <taxon>Neoptera</taxon>
        <taxon>Endopterygota</taxon>
        <taxon>Siphonaptera</taxon>
        <taxon>Pulicidae</taxon>
        <taxon>Xenopsyllinae</taxon>
        <taxon>Xenopsylla</taxon>
    </lineage>
</organism>
<dbReference type="InterPro" id="IPR021633">
    <property type="entry name" value="Argos"/>
</dbReference>
<dbReference type="Gene3D" id="2.20.20.160">
    <property type="match status" value="2"/>
</dbReference>